<protein>
    <submittedName>
        <fullName evidence="2">Uncharacterized protein</fullName>
    </submittedName>
</protein>
<feature type="region of interest" description="Disordered" evidence="1">
    <location>
        <begin position="825"/>
        <end position="942"/>
    </location>
</feature>
<feature type="compositionally biased region" description="Basic and acidic residues" evidence="1">
    <location>
        <begin position="784"/>
        <end position="796"/>
    </location>
</feature>
<reference evidence="2" key="2">
    <citation type="submission" date="2023-04" db="EMBL/GenBank/DDBJ databases">
        <authorList>
            <person name="Bu L."/>
            <person name="Lu L."/>
            <person name="Laidemitt M.R."/>
            <person name="Zhang S.M."/>
            <person name="Mutuku M."/>
            <person name="Mkoji G."/>
            <person name="Steinauer M."/>
            <person name="Loker E.S."/>
        </authorList>
    </citation>
    <scope>NUCLEOTIDE SEQUENCE</scope>
    <source>
        <strain evidence="2">KasaAsao</strain>
        <tissue evidence="2">Whole Snail</tissue>
    </source>
</reference>
<evidence type="ECO:0000313" key="3">
    <source>
        <dbReference type="Proteomes" id="UP001233172"/>
    </source>
</evidence>
<dbReference type="PANTHER" id="PTHR34365:SF7">
    <property type="entry name" value="GLYCINE-RICH DOMAIN-CONTAINING PROTEIN 1"/>
    <property type="match status" value="1"/>
</dbReference>
<organism evidence="2 3">
    <name type="scientific">Biomphalaria pfeifferi</name>
    <name type="common">Bloodfluke planorb</name>
    <name type="synonym">Freshwater snail</name>
    <dbReference type="NCBI Taxonomy" id="112525"/>
    <lineage>
        <taxon>Eukaryota</taxon>
        <taxon>Metazoa</taxon>
        <taxon>Spiralia</taxon>
        <taxon>Lophotrochozoa</taxon>
        <taxon>Mollusca</taxon>
        <taxon>Gastropoda</taxon>
        <taxon>Heterobranchia</taxon>
        <taxon>Euthyneura</taxon>
        <taxon>Panpulmonata</taxon>
        <taxon>Hygrophila</taxon>
        <taxon>Lymnaeoidea</taxon>
        <taxon>Planorbidae</taxon>
        <taxon>Biomphalaria</taxon>
    </lineage>
</organism>
<dbReference type="InterPro" id="IPR009836">
    <property type="entry name" value="GRDP-like"/>
</dbReference>
<dbReference type="EMBL" id="JASAOG010000022">
    <property type="protein sequence ID" value="KAK0063064.1"/>
    <property type="molecule type" value="Genomic_DNA"/>
</dbReference>
<gene>
    <name evidence="2" type="ORF">Bpfe_007260</name>
</gene>
<proteinExistence type="predicted"/>
<feature type="compositionally biased region" description="Acidic residues" evidence="1">
    <location>
        <begin position="904"/>
        <end position="914"/>
    </location>
</feature>
<feature type="compositionally biased region" description="Acidic residues" evidence="1">
    <location>
        <begin position="846"/>
        <end position="859"/>
    </location>
</feature>
<dbReference type="Proteomes" id="UP001233172">
    <property type="component" value="Unassembled WGS sequence"/>
</dbReference>
<dbReference type="AlphaFoldDB" id="A0AAD8FH82"/>
<reference evidence="2" key="1">
    <citation type="journal article" date="2023" name="PLoS Negl. Trop. Dis.">
        <title>A genome sequence for Biomphalaria pfeifferi, the major vector snail for the human-infecting parasite Schistosoma mansoni.</title>
        <authorList>
            <person name="Bu L."/>
            <person name="Lu L."/>
            <person name="Laidemitt M.R."/>
            <person name="Zhang S.M."/>
            <person name="Mutuku M."/>
            <person name="Mkoji G."/>
            <person name="Steinauer M."/>
            <person name="Loker E.S."/>
        </authorList>
    </citation>
    <scope>NUCLEOTIDE SEQUENCE</scope>
    <source>
        <strain evidence="2">KasaAsao</strain>
    </source>
</reference>
<feature type="region of interest" description="Disordered" evidence="1">
    <location>
        <begin position="784"/>
        <end position="810"/>
    </location>
</feature>
<evidence type="ECO:0000256" key="1">
    <source>
        <dbReference type="SAM" id="MobiDB-lite"/>
    </source>
</evidence>
<sequence length="1112" mass="123321">MSVRLGSTSTVCSVAQFDANDIHISVELPDAARFLLDFLSEISARPELCEGPLVECAIQRYERYWLPLVAKHPGRLLPAPLDIEWIWQCHMLSPIAYSTDCHNIAGKLIDHHLMEKSQRKELLKDSERLWRKEYADVPFSACDAVTPWFDCEFVSALTYNLTLAVSRQKSFYYQVSLPHYRDEKFLNHALLRYKKFLFLKCQNPGVFLVPCYDNDLMWHTHLLHPVFYKDDTEAYMGSILAHDDSVNDRSLGSKLALSEAKTRNLWRKVFSEKFSYFGAMYRGEPPHSKLYVMTKEDVYRVCTKQANVLIEKVRVSGLPLGKTFKLKLCYNTGYQNFNRSLFVTENIASVKGNARTLEDNNINAHFSFDTRYNDKIIASLQQKSGKLCLGTNDILGEGRIDMQKKIQPLNSKGLSANDEIDCGDGLSIGLVWNCPAPVLGPCVLRLEAGDYQSCVMPEDRETMWGPIPLPRLPPGVDNHCSVASHKLFNHTRRVVFTVRMIHSEPLLMSAIHVFYGDKLTVVAHLVVGDQLPLPSSVIDSKRCVTLNPKEGQRAVLIKNNFGDWGVAVGWWEGFQRRSAGRKGSLSEGHLEVRFFHLGTNKWHFVSFDRLYSLATSKFDIGDCVVEFDSGFIEINSERCEIAENLGLIFSVALIHVLCQPRPQNWAPQLSTPKGEEQVLPRLGGSEEIALLLAAGVLIATPCNHAIRNLFKKKKQDYGEGTSVMRTSQRDQDERFEHSGRPPVILHEAEVSAGWSEEWSGNNSGVSSAEAAVGMAAGLTMIKESEDDKEGSQEDLLKSLPPPCEDEIGGNELSDRTSLLRISDHRMKRSDRREQPLALCIRQESIKEEEEGEEEEEAVEETNIPPPAEEEGQETSDRNSGSVFEGEDYNLDADSQTGLFGNGESDSDEVEDDVDIVGFGRPSTADAESMYTNDQNHDSGSEVLPNSFGHDSCDDMVYENDTDYYDEFYGIGGDEHVNGYSGSDRLPNDSNHGGRGIWESYGDCGRSTSMENHTDYGGYGSYKDHAETSMSSGLFGGGSDCGGYSQGGGDHENGHSSLYCGGGDDGIGSGEMAANVYVDGGMVDGGGEGSGCGGLAVCLTMTLLSSLFDNDIA</sequence>
<dbReference type="PANTHER" id="PTHR34365">
    <property type="entry name" value="ENOLASE (DUF1399)"/>
    <property type="match status" value="1"/>
</dbReference>
<accession>A0AAD8FH82</accession>
<dbReference type="Pfam" id="PF07173">
    <property type="entry name" value="GRDP-like"/>
    <property type="match status" value="1"/>
</dbReference>
<keyword evidence="3" id="KW-1185">Reference proteome</keyword>
<name>A0AAD8FH82_BIOPF</name>
<evidence type="ECO:0000313" key="2">
    <source>
        <dbReference type="EMBL" id="KAK0063064.1"/>
    </source>
</evidence>
<comment type="caution">
    <text evidence="2">The sequence shown here is derived from an EMBL/GenBank/DDBJ whole genome shotgun (WGS) entry which is preliminary data.</text>
</comment>